<dbReference type="Proteomes" id="UP001139887">
    <property type="component" value="Unassembled WGS sequence"/>
</dbReference>
<accession>A0A9W8I0Y1</accession>
<organism evidence="2 3">
    <name type="scientific">Coemansia brasiliensis</name>
    <dbReference type="NCBI Taxonomy" id="2650707"/>
    <lineage>
        <taxon>Eukaryota</taxon>
        <taxon>Fungi</taxon>
        <taxon>Fungi incertae sedis</taxon>
        <taxon>Zoopagomycota</taxon>
        <taxon>Kickxellomycotina</taxon>
        <taxon>Kickxellomycetes</taxon>
        <taxon>Kickxellales</taxon>
        <taxon>Kickxellaceae</taxon>
        <taxon>Coemansia</taxon>
    </lineage>
</organism>
<sequence>MITFIDSDMRLHLAVAQVWGLLTIRLADDPVLQLCPTCYAKALKKYIRLFEQQMHQRSIQAAPASTRKKLHRLRAAQRQLETNAIAFEYDKRRLRSVYGEDCQMTGRRRHASCLALRTSINDRLSNLERHFIDPNGVPDRKWYKHALVGPGKWDWAEADHQPFPALAAALETGTRQQFQQCEKDIANIIHEAAWFLREI</sequence>
<dbReference type="InterPro" id="IPR039373">
    <property type="entry name" value="Peptidase_M28B"/>
</dbReference>
<feature type="domain" description="Transferrin receptor-like dimerisation" evidence="1">
    <location>
        <begin position="69"/>
        <end position="196"/>
    </location>
</feature>
<keyword evidence="2" id="KW-0378">Hydrolase</keyword>
<reference evidence="2" key="1">
    <citation type="submission" date="2022-07" db="EMBL/GenBank/DDBJ databases">
        <title>Phylogenomic reconstructions and comparative analyses of Kickxellomycotina fungi.</title>
        <authorList>
            <person name="Reynolds N.K."/>
            <person name="Stajich J.E."/>
            <person name="Barry K."/>
            <person name="Grigoriev I.V."/>
            <person name="Crous P."/>
            <person name="Smith M.E."/>
        </authorList>
    </citation>
    <scope>NUCLEOTIDE SEQUENCE</scope>
    <source>
        <strain evidence="2">NRRL 1566</strain>
    </source>
</reference>
<dbReference type="EC" id="3.4.17.21" evidence="2"/>
<keyword evidence="2" id="KW-0121">Carboxypeptidase</keyword>
<dbReference type="GO" id="GO:0004181">
    <property type="term" value="F:metallocarboxypeptidase activity"/>
    <property type="evidence" value="ECO:0007669"/>
    <property type="project" value="UniProtKB-EC"/>
</dbReference>
<protein>
    <submittedName>
        <fullName evidence="2">Vacuolar protein sorting-associated protein 70</fullName>
        <ecNumber evidence="2">3.4.17.21</ecNumber>
    </submittedName>
</protein>
<dbReference type="InterPro" id="IPR036757">
    <property type="entry name" value="TFR-like_dimer_dom_sf"/>
</dbReference>
<evidence type="ECO:0000313" key="2">
    <source>
        <dbReference type="EMBL" id="KAJ2843117.1"/>
    </source>
</evidence>
<dbReference type="InterPro" id="IPR007365">
    <property type="entry name" value="TFR-like_dimer_dom"/>
</dbReference>
<dbReference type="EMBL" id="JANBUW010001518">
    <property type="protein sequence ID" value="KAJ2843117.1"/>
    <property type="molecule type" value="Genomic_DNA"/>
</dbReference>
<dbReference type="PANTHER" id="PTHR10404:SF46">
    <property type="entry name" value="VACUOLAR PROTEIN SORTING-ASSOCIATED PROTEIN 70"/>
    <property type="match status" value="1"/>
</dbReference>
<dbReference type="AlphaFoldDB" id="A0A9W8I0Y1"/>
<gene>
    <name evidence="2" type="primary">VPS70</name>
    <name evidence="2" type="ORF">IWW36_005666</name>
</gene>
<comment type="caution">
    <text evidence="2">The sequence shown here is derived from an EMBL/GenBank/DDBJ whole genome shotgun (WGS) entry which is preliminary data.</text>
</comment>
<dbReference type="Pfam" id="PF04253">
    <property type="entry name" value="TFR_dimer"/>
    <property type="match status" value="1"/>
</dbReference>
<dbReference type="OrthoDB" id="5841748at2759"/>
<dbReference type="SUPFAM" id="SSF47672">
    <property type="entry name" value="Transferrin receptor-like dimerisation domain"/>
    <property type="match status" value="1"/>
</dbReference>
<proteinExistence type="predicted"/>
<keyword evidence="2" id="KW-0645">Protease</keyword>
<dbReference type="PANTHER" id="PTHR10404">
    <property type="entry name" value="N-ACETYLATED-ALPHA-LINKED ACIDIC DIPEPTIDASE"/>
    <property type="match status" value="1"/>
</dbReference>
<evidence type="ECO:0000259" key="1">
    <source>
        <dbReference type="Pfam" id="PF04253"/>
    </source>
</evidence>
<keyword evidence="3" id="KW-1185">Reference proteome</keyword>
<evidence type="ECO:0000313" key="3">
    <source>
        <dbReference type="Proteomes" id="UP001139887"/>
    </source>
</evidence>
<dbReference type="Gene3D" id="1.20.930.40">
    <property type="entry name" value="Transferrin receptor-like, dimerisation domain"/>
    <property type="match status" value="1"/>
</dbReference>
<name>A0A9W8I0Y1_9FUNG</name>